<keyword evidence="1" id="KW-0812">Transmembrane</keyword>
<dbReference type="EMBL" id="JAUJEA010000003">
    <property type="protein sequence ID" value="MDN5201777.1"/>
    <property type="molecule type" value="Genomic_DNA"/>
</dbReference>
<dbReference type="RefSeq" id="WP_346751805.1">
    <property type="nucleotide sequence ID" value="NZ_JAUJEA010000003.1"/>
</dbReference>
<protein>
    <submittedName>
        <fullName evidence="2">HEAT repeat domain-containing protein</fullName>
    </submittedName>
</protein>
<gene>
    <name evidence="2" type="ORF">QQ008_10400</name>
</gene>
<proteinExistence type="predicted"/>
<organism evidence="2 3">
    <name type="scientific">Splendidivirga corallicola</name>
    <dbReference type="NCBI Taxonomy" id="3051826"/>
    <lineage>
        <taxon>Bacteria</taxon>
        <taxon>Pseudomonadati</taxon>
        <taxon>Bacteroidota</taxon>
        <taxon>Cytophagia</taxon>
        <taxon>Cytophagales</taxon>
        <taxon>Splendidivirgaceae</taxon>
        <taxon>Splendidivirga</taxon>
    </lineage>
</organism>
<keyword evidence="1" id="KW-1133">Transmembrane helix</keyword>
<dbReference type="SUPFAM" id="SSF48371">
    <property type="entry name" value="ARM repeat"/>
    <property type="match status" value="1"/>
</dbReference>
<feature type="transmembrane region" description="Helical" evidence="1">
    <location>
        <begin position="100"/>
        <end position="120"/>
    </location>
</feature>
<dbReference type="InterPro" id="IPR011989">
    <property type="entry name" value="ARM-like"/>
</dbReference>
<dbReference type="InterPro" id="IPR016024">
    <property type="entry name" value="ARM-type_fold"/>
</dbReference>
<evidence type="ECO:0000313" key="3">
    <source>
        <dbReference type="Proteomes" id="UP001172082"/>
    </source>
</evidence>
<keyword evidence="1" id="KW-0472">Membrane</keyword>
<reference evidence="2" key="1">
    <citation type="submission" date="2023-06" db="EMBL/GenBank/DDBJ databases">
        <title>Genomic of Parafulvivirga corallium.</title>
        <authorList>
            <person name="Wang G."/>
        </authorList>
    </citation>
    <scope>NUCLEOTIDE SEQUENCE</scope>
    <source>
        <strain evidence="2">BMA10</strain>
    </source>
</reference>
<accession>A0ABT8KM28</accession>
<evidence type="ECO:0000256" key="1">
    <source>
        <dbReference type="SAM" id="Phobius"/>
    </source>
</evidence>
<dbReference type="Gene3D" id="1.25.10.10">
    <property type="entry name" value="Leucine-rich Repeat Variant"/>
    <property type="match status" value="1"/>
</dbReference>
<keyword evidence="3" id="KW-1185">Reference proteome</keyword>
<sequence length="267" mass="30036">MKDRDIKELLIDLIDGNLTDEEKVVLKERIASDKNIQREYEELKEILGTIDEQVEAEPEESLRLDFLDMLESELDELEKALEEPNDSKVKVIGLRLTTPLQIAAAVALLIIGGLAGIWFMKSNTEDAELAIIRKEMEVTKQLVMASLKNQSSASQRIEAVNASYELSQFDDEITDALINTMNHDENTNVRIAAIEALSKFSNEEKVRKALIASLGVQKNPLVQITLINLMVQMKEDRAVKELENLVKDSETIQTVKDEAQMGIIKLS</sequence>
<dbReference type="Pfam" id="PF13646">
    <property type="entry name" value="HEAT_2"/>
    <property type="match status" value="1"/>
</dbReference>
<evidence type="ECO:0000313" key="2">
    <source>
        <dbReference type="EMBL" id="MDN5201777.1"/>
    </source>
</evidence>
<comment type="caution">
    <text evidence="2">The sequence shown here is derived from an EMBL/GenBank/DDBJ whole genome shotgun (WGS) entry which is preliminary data.</text>
</comment>
<dbReference type="Proteomes" id="UP001172082">
    <property type="component" value="Unassembled WGS sequence"/>
</dbReference>
<name>A0ABT8KM28_9BACT</name>